<evidence type="ECO:0000313" key="2">
    <source>
        <dbReference type="Proteomes" id="UP001595969"/>
    </source>
</evidence>
<sequence>MCLFERLFYQRFQESNNYEICSIINENSKQPSQSQLLQKKPKNELSFLAFNQSLMIGDLKTIHAELDKIFATIVAQHYDPEEARYLAFFLFSDIARQYPNIAGEIYDEAMQKVRHSLR</sequence>
<evidence type="ECO:0000313" key="1">
    <source>
        <dbReference type="EMBL" id="MFC4720661.1"/>
    </source>
</evidence>
<comment type="caution">
    <text evidence="1">The sequence shown here is derived from an EMBL/GenBank/DDBJ whole genome shotgun (WGS) entry which is preliminary data.</text>
</comment>
<keyword evidence="2" id="KW-1185">Reference proteome</keyword>
<dbReference type="Proteomes" id="UP001595969">
    <property type="component" value="Unassembled WGS sequence"/>
</dbReference>
<organism evidence="1 2">
    <name type="scientific">Enterococcus lemanii</name>
    <dbReference type="NCBI Taxonomy" id="1159752"/>
    <lineage>
        <taxon>Bacteria</taxon>
        <taxon>Bacillati</taxon>
        <taxon>Bacillota</taxon>
        <taxon>Bacilli</taxon>
        <taxon>Lactobacillales</taxon>
        <taxon>Enterococcaceae</taxon>
        <taxon>Enterococcus</taxon>
    </lineage>
</organism>
<gene>
    <name evidence="1" type="ORF">ACFO5I_13100</name>
</gene>
<accession>A0ABV9MXB5</accession>
<name>A0ABV9MXB5_9ENTE</name>
<dbReference type="EMBL" id="JBHSGS010000066">
    <property type="protein sequence ID" value="MFC4720661.1"/>
    <property type="molecule type" value="Genomic_DNA"/>
</dbReference>
<proteinExistence type="predicted"/>
<protein>
    <submittedName>
        <fullName evidence="1">Uncharacterized protein</fullName>
    </submittedName>
</protein>
<dbReference type="RefSeq" id="WP_379962539.1">
    <property type="nucleotide sequence ID" value="NZ_JBHSGS010000066.1"/>
</dbReference>
<reference evidence="2" key="1">
    <citation type="journal article" date="2019" name="Int. J. Syst. Evol. Microbiol.">
        <title>The Global Catalogue of Microorganisms (GCM) 10K type strain sequencing project: providing services to taxonomists for standard genome sequencing and annotation.</title>
        <authorList>
            <consortium name="The Broad Institute Genomics Platform"/>
            <consortium name="The Broad Institute Genome Sequencing Center for Infectious Disease"/>
            <person name="Wu L."/>
            <person name="Ma J."/>
        </authorList>
    </citation>
    <scope>NUCLEOTIDE SEQUENCE [LARGE SCALE GENOMIC DNA]</scope>
    <source>
        <strain evidence="2">CGMCC 1.19032</strain>
    </source>
</reference>